<dbReference type="Gene3D" id="1.10.10.10">
    <property type="entry name" value="Winged helix-like DNA-binding domain superfamily/Winged helix DNA-binding domain"/>
    <property type="match status" value="1"/>
</dbReference>
<evidence type="ECO:0000313" key="6">
    <source>
        <dbReference type="Proteomes" id="UP000239724"/>
    </source>
</evidence>
<gene>
    <name evidence="5" type="ORF">CCS01_18195</name>
</gene>
<dbReference type="Gene3D" id="3.30.70.920">
    <property type="match status" value="1"/>
</dbReference>
<dbReference type="GO" id="GO:0043565">
    <property type="term" value="F:sequence-specific DNA binding"/>
    <property type="evidence" value="ECO:0007669"/>
    <property type="project" value="InterPro"/>
</dbReference>
<keyword evidence="6" id="KW-1185">Reference proteome</keyword>
<dbReference type="InterPro" id="IPR019887">
    <property type="entry name" value="Tscrpt_reg_AsnC/Lrp_C"/>
</dbReference>
<name>A0A2S6N8U8_RHOGL</name>
<dbReference type="InterPro" id="IPR019888">
    <property type="entry name" value="Tscrpt_reg_AsnC-like"/>
</dbReference>
<evidence type="ECO:0000256" key="2">
    <source>
        <dbReference type="ARBA" id="ARBA00023125"/>
    </source>
</evidence>
<dbReference type="PRINTS" id="PR00033">
    <property type="entry name" value="HTHASNC"/>
</dbReference>
<dbReference type="Pfam" id="PF01037">
    <property type="entry name" value="AsnC_trans_reg"/>
    <property type="match status" value="1"/>
</dbReference>
<dbReference type="Proteomes" id="UP000239724">
    <property type="component" value="Unassembled WGS sequence"/>
</dbReference>
<dbReference type="PROSITE" id="PS50956">
    <property type="entry name" value="HTH_ASNC_2"/>
    <property type="match status" value="1"/>
</dbReference>
<evidence type="ECO:0000256" key="1">
    <source>
        <dbReference type="ARBA" id="ARBA00023015"/>
    </source>
</evidence>
<sequence>MALDRLDLAILEVLQSNGRATAQDLSEAAHLSPSPSHRRQRLLEEAGVIQRYVALLDQDKVGLPVNVFVSVKLANHADETLRTFERAVGTYPEVMEMYEMTGAADYLLRVVAADVASYEAFLRGRLTRIPGVQSIETALALKRVVYRTNLPLRQGAARPNG</sequence>
<dbReference type="OrthoDB" id="9813313at2"/>
<keyword evidence="2" id="KW-0238">DNA-binding</keyword>
<dbReference type="GO" id="GO:0005829">
    <property type="term" value="C:cytosol"/>
    <property type="evidence" value="ECO:0007669"/>
    <property type="project" value="TreeGrafter"/>
</dbReference>
<feature type="domain" description="HTH asnC-type" evidence="4">
    <location>
        <begin position="3"/>
        <end position="64"/>
    </location>
</feature>
<dbReference type="AlphaFoldDB" id="A0A2S6N8U8"/>
<evidence type="ECO:0000313" key="5">
    <source>
        <dbReference type="EMBL" id="PPQ31043.1"/>
    </source>
</evidence>
<reference evidence="5 6" key="1">
    <citation type="journal article" date="2018" name="Arch. Microbiol.">
        <title>New insights into the metabolic potential of the phototrophic purple bacterium Rhodopila globiformis DSM 161(T) from its draft genome sequence and evidence for a vanadium-dependent nitrogenase.</title>
        <authorList>
            <person name="Imhoff J.F."/>
            <person name="Rahn T."/>
            <person name="Kunzel S."/>
            <person name="Neulinger S.C."/>
        </authorList>
    </citation>
    <scope>NUCLEOTIDE SEQUENCE [LARGE SCALE GENOMIC DNA]</scope>
    <source>
        <strain evidence="5 6">DSM 161</strain>
    </source>
</reference>
<protein>
    <submittedName>
        <fullName evidence="5">AsnC family transcriptional regulator</fullName>
    </submittedName>
</protein>
<evidence type="ECO:0000256" key="3">
    <source>
        <dbReference type="ARBA" id="ARBA00023163"/>
    </source>
</evidence>
<dbReference type="SUPFAM" id="SSF54909">
    <property type="entry name" value="Dimeric alpha+beta barrel"/>
    <property type="match status" value="1"/>
</dbReference>
<dbReference type="InterPro" id="IPR036388">
    <property type="entry name" value="WH-like_DNA-bd_sf"/>
</dbReference>
<dbReference type="GO" id="GO:0043200">
    <property type="term" value="P:response to amino acid"/>
    <property type="evidence" value="ECO:0007669"/>
    <property type="project" value="TreeGrafter"/>
</dbReference>
<dbReference type="InterPro" id="IPR011008">
    <property type="entry name" value="Dimeric_a/b-barrel"/>
</dbReference>
<dbReference type="PANTHER" id="PTHR30154">
    <property type="entry name" value="LEUCINE-RESPONSIVE REGULATORY PROTEIN"/>
    <property type="match status" value="1"/>
</dbReference>
<dbReference type="InterPro" id="IPR036390">
    <property type="entry name" value="WH_DNA-bd_sf"/>
</dbReference>
<dbReference type="EMBL" id="NHRY01000199">
    <property type="protein sequence ID" value="PPQ31043.1"/>
    <property type="molecule type" value="Genomic_DNA"/>
</dbReference>
<dbReference type="InterPro" id="IPR000485">
    <property type="entry name" value="AsnC-type_HTH_dom"/>
</dbReference>
<keyword evidence="3" id="KW-0804">Transcription</keyword>
<accession>A0A2S6N8U8</accession>
<comment type="caution">
    <text evidence="5">The sequence shown here is derived from an EMBL/GenBank/DDBJ whole genome shotgun (WGS) entry which is preliminary data.</text>
</comment>
<keyword evidence="1" id="KW-0805">Transcription regulation</keyword>
<proteinExistence type="predicted"/>
<dbReference type="SMART" id="SM00344">
    <property type="entry name" value="HTH_ASNC"/>
    <property type="match status" value="1"/>
</dbReference>
<dbReference type="PANTHER" id="PTHR30154:SF34">
    <property type="entry name" value="TRANSCRIPTIONAL REGULATOR AZLB"/>
    <property type="match status" value="1"/>
</dbReference>
<evidence type="ECO:0000259" key="4">
    <source>
        <dbReference type="PROSITE" id="PS50956"/>
    </source>
</evidence>
<dbReference type="RefSeq" id="WP_104520243.1">
    <property type="nucleotide sequence ID" value="NZ_NHRY01000199.1"/>
</dbReference>
<dbReference type="SUPFAM" id="SSF46785">
    <property type="entry name" value="Winged helix' DNA-binding domain"/>
    <property type="match status" value="1"/>
</dbReference>
<organism evidence="5 6">
    <name type="scientific">Rhodopila globiformis</name>
    <name type="common">Rhodopseudomonas globiformis</name>
    <dbReference type="NCBI Taxonomy" id="1071"/>
    <lineage>
        <taxon>Bacteria</taxon>
        <taxon>Pseudomonadati</taxon>
        <taxon>Pseudomonadota</taxon>
        <taxon>Alphaproteobacteria</taxon>
        <taxon>Acetobacterales</taxon>
        <taxon>Acetobacteraceae</taxon>
        <taxon>Rhodopila</taxon>
    </lineage>
</organism>
<dbReference type="Pfam" id="PF13412">
    <property type="entry name" value="HTH_24"/>
    <property type="match status" value="1"/>
</dbReference>